<accession>A0A1F5HXG6</accession>
<dbReference type="Gene3D" id="3.20.20.370">
    <property type="entry name" value="Glycoside hydrolase/deacetylase"/>
    <property type="match status" value="1"/>
</dbReference>
<protein>
    <recommendedName>
        <fullName evidence="3">NodB homology domain-containing protein</fullName>
    </recommendedName>
</protein>
<evidence type="ECO:0000259" key="3">
    <source>
        <dbReference type="PROSITE" id="PS51677"/>
    </source>
</evidence>
<evidence type="ECO:0000256" key="1">
    <source>
        <dbReference type="ARBA" id="ARBA00004613"/>
    </source>
</evidence>
<dbReference type="PANTHER" id="PTHR34216">
    <property type="match status" value="1"/>
</dbReference>
<dbReference type="STRING" id="1797729.A3A60_00840"/>
<evidence type="ECO:0000313" key="5">
    <source>
        <dbReference type="Proteomes" id="UP000179227"/>
    </source>
</evidence>
<dbReference type="GO" id="GO:0005576">
    <property type="term" value="C:extracellular region"/>
    <property type="evidence" value="ECO:0007669"/>
    <property type="project" value="UniProtKB-SubCell"/>
</dbReference>
<comment type="caution">
    <text evidence="4">The sequence shown here is derived from an EMBL/GenBank/DDBJ whole genome shotgun (WGS) entry which is preliminary data.</text>
</comment>
<gene>
    <name evidence="4" type="ORF">A3A60_00840</name>
</gene>
<comment type="subcellular location">
    <subcellularLocation>
        <location evidence="1">Secreted</location>
    </subcellularLocation>
</comment>
<sequence>MIKIKLLITTGLLILLIPVLDKGIRPSPNTVLNQKNITSKVSNEISQIIKTVEATNQQVERSQTQLSKEENNQTKPAGYCLNVPILMYHHIQPQSTAIEKWQTNFTVDNGTFDNQMAYLASSGYTTVSLDQLALALTNHQALPPKSIVLTFDDGYEDIYTYAYPTIKKYQLKTNLMIPTGLMENIDYLTWSQLKEMSSSGLVSAYNHTWSHANLASVSQTKMESEVQTAQRQLTDNLGTSPKILAYPYGQISQNITNYLSQNGFLAAVSTIGGQIQCNSFIMTLHRTRIGNSPLSSYGI</sequence>
<dbReference type="GO" id="GO:0016810">
    <property type="term" value="F:hydrolase activity, acting on carbon-nitrogen (but not peptide) bonds"/>
    <property type="evidence" value="ECO:0007669"/>
    <property type="project" value="InterPro"/>
</dbReference>
<reference evidence="4 5" key="1">
    <citation type="journal article" date="2016" name="Nat. Commun.">
        <title>Thousands of microbial genomes shed light on interconnected biogeochemical processes in an aquifer system.</title>
        <authorList>
            <person name="Anantharaman K."/>
            <person name="Brown C.T."/>
            <person name="Hug L.A."/>
            <person name="Sharon I."/>
            <person name="Castelle C.J."/>
            <person name="Probst A.J."/>
            <person name="Thomas B.C."/>
            <person name="Singh A."/>
            <person name="Wilkins M.J."/>
            <person name="Karaoz U."/>
            <person name="Brodie E.L."/>
            <person name="Williams K.H."/>
            <person name="Hubbard S.S."/>
            <person name="Banfield J.F."/>
        </authorList>
    </citation>
    <scope>NUCLEOTIDE SEQUENCE [LARGE SCALE GENOMIC DNA]</scope>
</reference>
<dbReference type="Pfam" id="PF01522">
    <property type="entry name" value="Polysacc_deac_1"/>
    <property type="match status" value="1"/>
</dbReference>
<dbReference type="Proteomes" id="UP000179227">
    <property type="component" value="Unassembled WGS sequence"/>
</dbReference>
<keyword evidence="2" id="KW-0732">Signal</keyword>
<dbReference type="PROSITE" id="PS51677">
    <property type="entry name" value="NODB"/>
    <property type="match status" value="1"/>
</dbReference>
<dbReference type="PANTHER" id="PTHR34216:SF3">
    <property type="entry name" value="POLY-BETA-1,6-N-ACETYL-D-GLUCOSAMINE N-DEACETYLASE"/>
    <property type="match status" value="1"/>
</dbReference>
<dbReference type="InterPro" id="IPR051398">
    <property type="entry name" value="Polysacch_Deacetylase"/>
</dbReference>
<name>A0A1F5HXG6_9BACT</name>
<organism evidence="4 5">
    <name type="scientific">Candidatus Curtissbacteria bacterium RIFCSPLOWO2_01_FULL_42_26</name>
    <dbReference type="NCBI Taxonomy" id="1797729"/>
    <lineage>
        <taxon>Bacteria</taxon>
        <taxon>Candidatus Curtissiibacteriota</taxon>
    </lineage>
</organism>
<dbReference type="SUPFAM" id="SSF88713">
    <property type="entry name" value="Glycoside hydrolase/deacetylase"/>
    <property type="match status" value="1"/>
</dbReference>
<dbReference type="InterPro" id="IPR002509">
    <property type="entry name" value="NODB_dom"/>
</dbReference>
<dbReference type="InterPro" id="IPR011330">
    <property type="entry name" value="Glyco_hydro/deAcase_b/a-brl"/>
</dbReference>
<feature type="domain" description="NodB homology" evidence="3">
    <location>
        <begin position="145"/>
        <end position="299"/>
    </location>
</feature>
<proteinExistence type="predicted"/>
<dbReference type="CDD" id="cd10918">
    <property type="entry name" value="CE4_NodB_like_5s_6s"/>
    <property type="match status" value="1"/>
</dbReference>
<evidence type="ECO:0000313" key="4">
    <source>
        <dbReference type="EMBL" id="OGE08884.1"/>
    </source>
</evidence>
<dbReference type="GO" id="GO:0005975">
    <property type="term" value="P:carbohydrate metabolic process"/>
    <property type="evidence" value="ECO:0007669"/>
    <property type="project" value="InterPro"/>
</dbReference>
<evidence type="ECO:0000256" key="2">
    <source>
        <dbReference type="ARBA" id="ARBA00022729"/>
    </source>
</evidence>
<dbReference type="EMBL" id="MFBS01000030">
    <property type="protein sequence ID" value="OGE08884.1"/>
    <property type="molecule type" value="Genomic_DNA"/>
</dbReference>
<dbReference type="AlphaFoldDB" id="A0A1F5HXG6"/>